<accession>A0A660S7E7</accession>
<feature type="active site" description="Proton donor; for catalytic activity" evidence="15">
    <location>
        <position position="83"/>
    </location>
</feature>
<dbReference type="SUPFAM" id="SSF56276">
    <property type="entry name" value="S-adenosylmethionine decarboxylase"/>
    <property type="match status" value="1"/>
</dbReference>
<evidence type="ECO:0000256" key="3">
    <source>
        <dbReference type="ARBA" id="ARBA00022691"/>
    </source>
</evidence>
<evidence type="ECO:0000256" key="1">
    <source>
        <dbReference type="ARBA" id="ARBA00004911"/>
    </source>
</evidence>
<evidence type="ECO:0000256" key="15">
    <source>
        <dbReference type="HAMAP-Rule" id="MF_00464"/>
    </source>
</evidence>
<dbReference type="InterPro" id="IPR016067">
    <property type="entry name" value="S-AdoMet_deCO2ase_core"/>
</dbReference>
<feature type="site" description="Cleavage (non-hydrolytic); by autolysis" evidence="15">
    <location>
        <begin position="62"/>
        <end position="63"/>
    </location>
</feature>
<evidence type="ECO:0000256" key="7">
    <source>
        <dbReference type="ARBA" id="ARBA00023115"/>
    </source>
</evidence>
<evidence type="ECO:0000256" key="14">
    <source>
        <dbReference type="ARBA" id="ARBA00061583"/>
    </source>
</evidence>
<comment type="similarity">
    <text evidence="14 15">Belongs to the prokaryotic AdoMetDC family. Type 1 subfamily.</text>
</comment>
<dbReference type="EC" id="4.1.1.50" evidence="15"/>
<evidence type="ECO:0000256" key="8">
    <source>
        <dbReference type="ARBA" id="ARBA00023145"/>
    </source>
</evidence>
<organism evidence="16 17">
    <name type="scientific">candidate division TA06 bacterium</name>
    <dbReference type="NCBI Taxonomy" id="2250710"/>
    <lineage>
        <taxon>Bacteria</taxon>
        <taxon>Bacteria division TA06</taxon>
    </lineage>
</organism>
<evidence type="ECO:0000256" key="13">
    <source>
        <dbReference type="ARBA" id="ARBA00056215"/>
    </source>
</evidence>
<evidence type="ECO:0000256" key="5">
    <source>
        <dbReference type="ARBA" id="ARBA00022813"/>
    </source>
</evidence>
<dbReference type="Pfam" id="PF02675">
    <property type="entry name" value="AdoMet_dc"/>
    <property type="match status" value="1"/>
</dbReference>
<feature type="active site" description="Schiff-base intermediate with substrate; via pyruvic acid" evidence="15">
    <location>
        <position position="63"/>
    </location>
</feature>
<keyword evidence="10 15" id="KW-0704">Schiff base</keyword>
<dbReference type="InterPro" id="IPR042286">
    <property type="entry name" value="AdoMetDC_C"/>
</dbReference>
<keyword evidence="8 15" id="KW-0865">Zymogen</keyword>
<evidence type="ECO:0000256" key="2">
    <source>
        <dbReference type="ARBA" id="ARBA00011601"/>
    </source>
</evidence>
<comment type="function">
    <text evidence="13 15">Catalyzes the decarboxylation of S-adenosylmethionine to S-adenosylmethioninamine (dcAdoMet), the propylamine donor required for the synthesis of the polyamines spermine and spermidine from the diamine putrescine.</text>
</comment>
<dbReference type="UniPathway" id="UPA00331">
    <property type="reaction ID" value="UER00451"/>
</dbReference>
<evidence type="ECO:0000256" key="9">
    <source>
        <dbReference type="ARBA" id="ARBA00023239"/>
    </source>
</evidence>
<dbReference type="GO" id="GO:0005829">
    <property type="term" value="C:cytosol"/>
    <property type="evidence" value="ECO:0007669"/>
    <property type="project" value="TreeGrafter"/>
</dbReference>
<feature type="active site" description="Proton acceptor; for processing activity" evidence="15">
    <location>
        <position position="68"/>
    </location>
</feature>
<keyword evidence="7 15" id="KW-0620">Polyamine biosynthesis</keyword>
<keyword evidence="5 15" id="KW-0068">Autocatalytic cleavage</keyword>
<dbReference type="Gene3D" id="3.30.360.110">
    <property type="entry name" value="S-adenosylmethionine decarboxylase domain"/>
    <property type="match status" value="1"/>
</dbReference>
<dbReference type="HAMAP" id="MF_00464">
    <property type="entry name" value="AdoMetDC_1"/>
    <property type="match status" value="1"/>
</dbReference>
<keyword evidence="6 15" id="KW-0745">Spermidine biosynthesis</keyword>
<feature type="modified residue" description="Pyruvic acid (Ser); by autocatalysis" evidence="15">
    <location>
        <position position="63"/>
    </location>
</feature>
<dbReference type="Gene3D" id="3.30.160.750">
    <property type="match status" value="1"/>
</dbReference>
<feature type="chain" id="PRO_5029077187" description="S-adenosylmethionine decarboxylase beta chain" evidence="15">
    <location>
        <begin position="1"/>
        <end position="62"/>
    </location>
</feature>
<keyword evidence="3 15" id="KW-0949">S-adenosyl-L-methionine</keyword>
<comment type="catalytic activity">
    <reaction evidence="12 15">
        <text>S-adenosyl-L-methionine + H(+) = S-adenosyl 3-(methylsulfanyl)propylamine + CO2</text>
        <dbReference type="Rhea" id="RHEA:15981"/>
        <dbReference type="ChEBI" id="CHEBI:15378"/>
        <dbReference type="ChEBI" id="CHEBI:16526"/>
        <dbReference type="ChEBI" id="CHEBI:57443"/>
        <dbReference type="ChEBI" id="CHEBI:59789"/>
        <dbReference type="EC" id="4.1.1.50"/>
    </reaction>
</comment>
<dbReference type="PANTHER" id="PTHR33866">
    <property type="entry name" value="S-ADENOSYLMETHIONINE DECARBOXYLASE PROENZYME"/>
    <property type="match status" value="1"/>
</dbReference>
<dbReference type="InterPro" id="IPR042284">
    <property type="entry name" value="AdoMetDC_N"/>
</dbReference>
<keyword evidence="4 15" id="KW-0210">Decarboxylase</keyword>
<dbReference type="InterPro" id="IPR003826">
    <property type="entry name" value="AdoMetDC_fam_prok"/>
</dbReference>
<dbReference type="GO" id="GO:0004014">
    <property type="term" value="F:adenosylmethionine decarboxylase activity"/>
    <property type="evidence" value="ECO:0007669"/>
    <property type="project" value="UniProtKB-UniRule"/>
</dbReference>
<evidence type="ECO:0000256" key="12">
    <source>
        <dbReference type="ARBA" id="ARBA00048112"/>
    </source>
</evidence>
<proteinExistence type="inferred from homology"/>
<evidence type="ECO:0000256" key="6">
    <source>
        <dbReference type="ARBA" id="ARBA00023066"/>
    </source>
</evidence>
<comment type="cofactor">
    <cofactor evidence="15">
        <name>pyruvate</name>
        <dbReference type="ChEBI" id="CHEBI:15361"/>
    </cofactor>
    <text evidence="15">Binds 1 pyruvoyl group covalently per subunit.</text>
</comment>
<evidence type="ECO:0000313" key="16">
    <source>
        <dbReference type="EMBL" id="RKX65886.1"/>
    </source>
</evidence>
<comment type="subunit">
    <text evidence="2 15">Heterotetramer of two alpha and two beta chains arranged as a dimer of alpha/beta heterodimers.</text>
</comment>
<dbReference type="PANTHER" id="PTHR33866:SF2">
    <property type="entry name" value="S-ADENOSYLMETHIONINE DECARBOXYLASE PROENZYME"/>
    <property type="match status" value="1"/>
</dbReference>
<evidence type="ECO:0000313" key="17">
    <source>
        <dbReference type="Proteomes" id="UP000282321"/>
    </source>
</evidence>
<dbReference type="FunFam" id="3.30.360.110:FF:000001">
    <property type="entry name" value="S-adenosylmethionine decarboxylase proenzyme"/>
    <property type="match status" value="1"/>
</dbReference>
<evidence type="ECO:0000256" key="11">
    <source>
        <dbReference type="ARBA" id="ARBA00023317"/>
    </source>
</evidence>
<dbReference type="InterPro" id="IPR017716">
    <property type="entry name" value="S-AdoMet_deCOase_pro-enz"/>
</dbReference>
<dbReference type="EMBL" id="QNBC01000066">
    <property type="protein sequence ID" value="RKX65886.1"/>
    <property type="molecule type" value="Genomic_DNA"/>
</dbReference>
<keyword evidence="9 15" id="KW-0456">Lyase</keyword>
<dbReference type="GO" id="GO:0008295">
    <property type="term" value="P:spermidine biosynthetic process"/>
    <property type="evidence" value="ECO:0007669"/>
    <property type="project" value="UniProtKB-UniRule"/>
</dbReference>
<evidence type="ECO:0000256" key="10">
    <source>
        <dbReference type="ARBA" id="ARBA00023270"/>
    </source>
</evidence>
<dbReference type="NCBIfam" id="TIGR03330">
    <property type="entry name" value="SAM_DCase_Bsu"/>
    <property type="match status" value="1"/>
</dbReference>
<comment type="pathway">
    <text evidence="1 15">Amine and polyamine biosynthesis; S-adenosylmethioninamine biosynthesis; S-adenosylmethioninamine from S-adenosyl-L-methionine: step 1/1.</text>
</comment>
<gene>
    <name evidence="15" type="primary">speH</name>
    <name evidence="16" type="ORF">DRP44_05320</name>
</gene>
<dbReference type="AlphaFoldDB" id="A0A660S7E7"/>
<comment type="PTM">
    <text evidence="15">Is synthesized initially as an inactive proenzyme. Formation of the active enzyme involves a self-maturation process in which the active site pyruvoyl group is generated from an internal serine residue via an autocatalytic post-translational modification. Two non-identical subunits are generated from the proenzyme in this reaction, and the pyruvate is formed at the N-terminus of the alpha chain, which is derived from the carboxyl end of the proenzyme. The post-translation cleavage follows an unusual pathway, termed non-hydrolytic serinolysis, in which the side chain hydroxyl group of the serine supplies its oxygen atom to form the C-terminus of the beta chain, while the remainder of the serine residue undergoes an oxidative deamination to produce ammonia and the pyruvoyl group blocking the N-terminus of the alpha chain.</text>
</comment>
<keyword evidence="11 15" id="KW-0670">Pyruvate</keyword>
<reference evidence="16 17" key="1">
    <citation type="submission" date="2018-06" db="EMBL/GenBank/DDBJ databases">
        <title>Extensive metabolic versatility and redundancy in microbially diverse, dynamic hydrothermal sediments.</title>
        <authorList>
            <person name="Dombrowski N."/>
            <person name="Teske A."/>
            <person name="Baker B.J."/>
        </authorList>
    </citation>
    <scope>NUCLEOTIDE SEQUENCE [LARGE SCALE GENOMIC DNA]</scope>
    <source>
        <strain evidence="16">B35_G9</strain>
    </source>
</reference>
<evidence type="ECO:0000256" key="4">
    <source>
        <dbReference type="ARBA" id="ARBA00022793"/>
    </source>
</evidence>
<dbReference type="Proteomes" id="UP000282321">
    <property type="component" value="Unassembled WGS sequence"/>
</dbReference>
<name>A0A660S7E7_UNCT6</name>
<comment type="caution">
    <text evidence="16">The sequence shown here is derived from an EMBL/GenBank/DDBJ whole genome shotgun (WGS) entry which is preliminary data.</text>
</comment>
<feature type="chain" id="PRO_5029077188" description="S-adenosylmethionine decarboxylase alpha chain" evidence="15">
    <location>
        <begin position="63"/>
        <end position="138"/>
    </location>
</feature>
<protein>
    <recommendedName>
        <fullName evidence="15">S-adenosylmethionine decarboxylase proenzyme</fullName>
        <shortName evidence="15">AdoMetDC</shortName>
        <shortName evidence="15">SAMDC</shortName>
        <ecNumber evidence="15">4.1.1.50</ecNumber>
    </recommendedName>
    <component>
        <recommendedName>
            <fullName evidence="15">S-adenosylmethionine decarboxylase beta chain</fullName>
        </recommendedName>
    </component>
    <component>
        <recommendedName>
            <fullName evidence="15">S-adenosylmethionine decarboxylase alpha chain</fullName>
        </recommendedName>
    </component>
</protein>
<sequence>MKSLGHHILVEMYGCDPAVLNNINLIESEMKNAAAEANATVVDSSFHMFSPYGVSGVVVIAESHLAIHTWPEYGYAAVDLFTCGDDVDPWVAYRYLEKIFKAQYTSTVEMKRGQMDAVVKGKEMRKNEINELIGEVVQ</sequence>